<name>A0AAD4GDH6_BOLED</name>
<evidence type="ECO:0000313" key="2">
    <source>
        <dbReference type="EMBL" id="KAF8437909.1"/>
    </source>
</evidence>
<feature type="region of interest" description="Disordered" evidence="1">
    <location>
        <begin position="1"/>
        <end position="79"/>
    </location>
</feature>
<reference evidence="2" key="1">
    <citation type="submission" date="2019-10" db="EMBL/GenBank/DDBJ databases">
        <authorList>
            <consortium name="DOE Joint Genome Institute"/>
            <person name="Kuo A."/>
            <person name="Miyauchi S."/>
            <person name="Kiss E."/>
            <person name="Drula E."/>
            <person name="Kohler A."/>
            <person name="Sanchez-Garcia M."/>
            <person name="Andreopoulos B."/>
            <person name="Barry K.W."/>
            <person name="Bonito G."/>
            <person name="Buee M."/>
            <person name="Carver A."/>
            <person name="Chen C."/>
            <person name="Cichocki N."/>
            <person name="Clum A."/>
            <person name="Culley D."/>
            <person name="Crous P.W."/>
            <person name="Fauchery L."/>
            <person name="Girlanda M."/>
            <person name="Hayes R."/>
            <person name="Keri Z."/>
            <person name="LaButti K."/>
            <person name="Lipzen A."/>
            <person name="Lombard V."/>
            <person name="Magnuson J."/>
            <person name="Maillard F."/>
            <person name="Morin E."/>
            <person name="Murat C."/>
            <person name="Nolan M."/>
            <person name="Ohm R."/>
            <person name="Pangilinan J."/>
            <person name="Pereira M."/>
            <person name="Perotto S."/>
            <person name="Peter M."/>
            <person name="Riley R."/>
            <person name="Sitrit Y."/>
            <person name="Stielow B."/>
            <person name="Szollosi G."/>
            <person name="Zifcakova L."/>
            <person name="Stursova M."/>
            <person name="Spatafora J.W."/>
            <person name="Tedersoo L."/>
            <person name="Vaario L.-M."/>
            <person name="Yamada A."/>
            <person name="Yan M."/>
            <person name="Wang P."/>
            <person name="Xu J."/>
            <person name="Bruns T."/>
            <person name="Baldrian P."/>
            <person name="Vilgalys R."/>
            <person name="Henrissat B."/>
            <person name="Grigoriev I.V."/>
            <person name="Hibbett D."/>
            <person name="Nagy L.G."/>
            <person name="Martin F.M."/>
        </authorList>
    </citation>
    <scope>NUCLEOTIDE SEQUENCE</scope>
    <source>
        <strain evidence="2">BED1</strain>
    </source>
</reference>
<dbReference type="AlphaFoldDB" id="A0AAD4GDH6"/>
<feature type="compositionally biased region" description="Low complexity" evidence="1">
    <location>
        <begin position="68"/>
        <end position="79"/>
    </location>
</feature>
<evidence type="ECO:0000313" key="3">
    <source>
        <dbReference type="Proteomes" id="UP001194468"/>
    </source>
</evidence>
<sequence>MFVPFITRSSRLERRKGGGGGGKSSGSSSTGSKPTSSGSGSSTSSGKKSSGTSSSTSGSEKKTTVPVSTSKGKSSASAYGWGGGSTVVITQGQPFAGRRAGGGTRNQIYGTRTYGSGYPGVIGRGVAGRGFPFWYWPVVWGYGAPVGSYLRPSEYGDWYNTSRVGGPMAEATFTSNSTNTTFHMLSDNSTVSSLISSIDANCSSSLSSSSSTSPQPYNASVPGAPSPEQAIQYYRASSIVLTLDGYNNSATPSSDPNATDSSLPSGIDMTLLVCLNQTIGLAAPLVNGAGTQWSTVPSSGSLLGLVWLVWWILSPR</sequence>
<gene>
    <name evidence="2" type="ORF">L210DRAFT_3404825</name>
</gene>
<reference evidence="2" key="2">
    <citation type="journal article" date="2020" name="Nat. Commun.">
        <title>Large-scale genome sequencing of mycorrhizal fungi provides insights into the early evolution of symbiotic traits.</title>
        <authorList>
            <person name="Miyauchi S."/>
            <person name="Kiss E."/>
            <person name="Kuo A."/>
            <person name="Drula E."/>
            <person name="Kohler A."/>
            <person name="Sanchez-Garcia M."/>
            <person name="Morin E."/>
            <person name="Andreopoulos B."/>
            <person name="Barry K.W."/>
            <person name="Bonito G."/>
            <person name="Buee M."/>
            <person name="Carver A."/>
            <person name="Chen C."/>
            <person name="Cichocki N."/>
            <person name="Clum A."/>
            <person name="Culley D."/>
            <person name="Crous P.W."/>
            <person name="Fauchery L."/>
            <person name="Girlanda M."/>
            <person name="Hayes R.D."/>
            <person name="Keri Z."/>
            <person name="LaButti K."/>
            <person name="Lipzen A."/>
            <person name="Lombard V."/>
            <person name="Magnuson J."/>
            <person name="Maillard F."/>
            <person name="Murat C."/>
            <person name="Nolan M."/>
            <person name="Ohm R.A."/>
            <person name="Pangilinan J."/>
            <person name="Pereira M.F."/>
            <person name="Perotto S."/>
            <person name="Peter M."/>
            <person name="Pfister S."/>
            <person name="Riley R."/>
            <person name="Sitrit Y."/>
            <person name="Stielow J.B."/>
            <person name="Szollosi G."/>
            <person name="Zifcakova L."/>
            <person name="Stursova M."/>
            <person name="Spatafora J.W."/>
            <person name="Tedersoo L."/>
            <person name="Vaario L.M."/>
            <person name="Yamada A."/>
            <person name="Yan M."/>
            <person name="Wang P."/>
            <person name="Xu J."/>
            <person name="Bruns T."/>
            <person name="Baldrian P."/>
            <person name="Vilgalys R."/>
            <person name="Dunand C."/>
            <person name="Henrissat B."/>
            <person name="Grigoriev I.V."/>
            <person name="Hibbett D."/>
            <person name="Nagy L.G."/>
            <person name="Martin F.M."/>
        </authorList>
    </citation>
    <scope>NUCLEOTIDE SEQUENCE</scope>
    <source>
        <strain evidence="2">BED1</strain>
    </source>
</reference>
<keyword evidence="3" id="KW-1185">Reference proteome</keyword>
<accession>A0AAD4GDH6</accession>
<organism evidence="2 3">
    <name type="scientific">Boletus edulis BED1</name>
    <dbReference type="NCBI Taxonomy" id="1328754"/>
    <lineage>
        <taxon>Eukaryota</taxon>
        <taxon>Fungi</taxon>
        <taxon>Dikarya</taxon>
        <taxon>Basidiomycota</taxon>
        <taxon>Agaricomycotina</taxon>
        <taxon>Agaricomycetes</taxon>
        <taxon>Agaricomycetidae</taxon>
        <taxon>Boletales</taxon>
        <taxon>Boletineae</taxon>
        <taxon>Boletaceae</taxon>
        <taxon>Boletoideae</taxon>
        <taxon>Boletus</taxon>
    </lineage>
</organism>
<dbReference type="Proteomes" id="UP001194468">
    <property type="component" value="Unassembled WGS sequence"/>
</dbReference>
<dbReference type="EMBL" id="WHUW01000017">
    <property type="protein sequence ID" value="KAF8437909.1"/>
    <property type="molecule type" value="Genomic_DNA"/>
</dbReference>
<comment type="caution">
    <text evidence="2">The sequence shown here is derived from an EMBL/GenBank/DDBJ whole genome shotgun (WGS) entry which is preliminary data.</text>
</comment>
<proteinExistence type="predicted"/>
<protein>
    <submittedName>
        <fullName evidence="2">Uncharacterized protein</fullName>
    </submittedName>
</protein>
<feature type="compositionally biased region" description="Low complexity" evidence="1">
    <location>
        <begin position="25"/>
        <end position="58"/>
    </location>
</feature>
<evidence type="ECO:0000256" key="1">
    <source>
        <dbReference type="SAM" id="MobiDB-lite"/>
    </source>
</evidence>